<organism evidence="2 3">
    <name type="scientific">Apolygus lucorum</name>
    <name type="common">Small green plant bug</name>
    <name type="synonym">Lygocoris lucorum</name>
    <dbReference type="NCBI Taxonomy" id="248454"/>
    <lineage>
        <taxon>Eukaryota</taxon>
        <taxon>Metazoa</taxon>
        <taxon>Ecdysozoa</taxon>
        <taxon>Arthropoda</taxon>
        <taxon>Hexapoda</taxon>
        <taxon>Insecta</taxon>
        <taxon>Pterygota</taxon>
        <taxon>Neoptera</taxon>
        <taxon>Paraneoptera</taxon>
        <taxon>Hemiptera</taxon>
        <taxon>Heteroptera</taxon>
        <taxon>Panheteroptera</taxon>
        <taxon>Cimicomorpha</taxon>
        <taxon>Miridae</taxon>
        <taxon>Mirini</taxon>
        <taxon>Apolygus</taxon>
    </lineage>
</organism>
<feature type="transmembrane region" description="Helical" evidence="1">
    <location>
        <begin position="134"/>
        <end position="153"/>
    </location>
</feature>
<dbReference type="EMBL" id="WIXP02000008">
    <property type="protein sequence ID" value="KAF6207315.1"/>
    <property type="molecule type" value="Genomic_DNA"/>
</dbReference>
<gene>
    <name evidence="2" type="ORF">GE061_018556</name>
</gene>
<feature type="transmembrane region" description="Helical" evidence="1">
    <location>
        <begin position="241"/>
        <end position="266"/>
    </location>
</feature>
<protein>
    <recommendedName>
        <fullName evidence="4">GPS domain-containing protein</fullName>
    </recommendedName>
</protein>
<evidence type="ECO:0000313" key="3">
    <source>
        <dbReference type="Proteomes" id="UP000466442"/>
    </source>
</evidence>
<name>A0A8S9XI98_APOLU</name>
<keyword evidence="1" id="KW-0812">Transmembrane</keyword>
<feature type="transmembrane region" description="Helical" evidence="1">
    <location>
        <begin position="206"/>
        <end position="229"/>
    </location>
</feature>
<feature type="transmembrane region" description="Helical" evidence="1">
    <location>
        <begin position="102"/>
        <end position="127"/>
    </location>
</feature>
<dbReference type="Proteomes" id="UP000466442">
    <property type="component" value="Unassembled WGS sequence"/>
</dbReference>
<keyword evidence="1" id="KW-1133">Transmembrane helix</keyword>
<comment type="caution">
    <text evidence="2">The sequence shown here is derived from an EMBL/GenBank/DDBJ whole genome shotgun (WGS) entry which is preliminary data.</text>
</comment>
<evidence type="ECO:0008006" key="4">
    <source>
        <dbReference type="Google" id="ProtNLM"/>
    </source>
</evidence>
<dbReference type="AlphaFoldDB" id="A0A8S9XI98"/>
<keyword evidence="1" id="KW-0472">Membrane</keyword>
<evidence type="ECO:0000256" key="1">
    <source>
        <dbReference type="SAM" id="Phobius"/>
    </source>
</evidence>
<proteinExistence type="predicted"/>
<accession>A0A8S9XI98</accession>
<reference evidence="2" key="1">
    <citation type="journal article" date="2021" name="Mol. Ecol. Resour.">
        <title>Apolygus lucorum genome provides insights into omnivorousness and mesophyll feeding.</title>
        <authorList>
            <person name="Liu Y."/>
            <person name="Liu H."/>
            <person name="Wang H."/>
            <person name="Huang T."/>
            <person name="Liu B."/>
            <person name="Yang B."/>
            <person name="Yin L."/>
            <person name="Li B."/>
            <person name="Zhang Y."/>
            <person name="Zhang S."/>
            <person name="Jiang F."/>
            <person name="Zhang X."/>
            <person name="Ren Y."/>
            <person name="Wang B."/>
            <person name="Wang S."/>
            <person name="Lu Y."/>
            <person name="Wu K."/>
            <person name="Fan W."/>
            <person name="Wang G."/>
        </authorList>
    </citation>
    <scope>NUCLEOTIDE SEQUENCE</scope>
    <source>
        <strain evidence="2">12Hb</strain>
    </source>
</reference>
<sequence length="551" mass="60288">MKLRRLFSFRDGKDLEFSVLNPVISIWNTGGLGLVTSLLLPEGSLCGRTYSGEDWDINYCNATGLQNSDTVCICPHQGVFAALDPHNQPPYKRAELRWRPSLSVLVGCSCCLVQVTLTFCLLALRWWHHSSCLLFLKLQCSTSIAATMVIFIYTSKERVPQIAYLYLSLGLQFFLLIAISSQLAKLVIVYAEVLKIPSGRYLKQTVIIILTGLCGVCGLSCVVVSDFTAEAGWMWLQPDSMVFYVTTSYAGVLLALYLLIAFDLVFKLRPLVRLKDPNSSKSVVLRRVGLVKRSAAVLSVTLITAAASVVYANNPSPVNQSVFSIACGAVGFTIFTCYVVMSENSPKNVKFIKRLHLLGSEEIYSSTSDNSFFTKQEAEAECQGAPPDVTPKTPASEEILLKPISVSSSKTPVTPRKSVSFHSDLVTGCAVIEDAGDSPESLKGTHLVRASYYQNPPTDPAQGCLQEIRTARVCLELGLLQDVAHAPPTVMVCNVDIEPSTLHLPSTSDVSPADDSQQDKPQDVLNRISHDLDYLLNARGKDLDNESQTSL</sequence>
<feature type="transmembrane region" description="Helical" evidence="1">
    <location>
        <begin position="318"/>
        <end position="341"/>
    </location>
</feature>
<feature type="transmembrane region" description="Helical" evidence="1">
    <location>
        <begin position="173"/>
        <end position="194"/>
    </location>
</feature>
<keyword evidence="3" id="KW-1185">Reference proteome</keyword>
<evidence type="ECO:0000313" key="2">
    <source>
        <dbReference type="EMBL" id="KAF6207315.1"/>
    </source>
</evidence>
<dbReference type="OrthoDB" id="6138650at2759"/>
<feature type="transmembrane region" description="Helical" evidence="1">
    <location>
        <begin position="295"/>
        <end position="312"/>
    </location>
</feature>